<dbReference type="EMBL" id="CYXV01000014">
    <property type="protein sequence ID" value="CUN13214.1"/>
    <property type="molecule type" value="Genomic_DNA"/>
</dbReference>
<dbReference type="RefSeq" id="WP_055263728.1">
    <property type="nucleotide sequence ID" value="NZ_CYXV01000014.1"/>
</dbReference>
<proteinExistence type="predicted"/>
<dbReference type="AlphaFoldDB" id="A0A173UEG1"/>
<sequence>MNPMQMLQGMKNPQQFLQQMMGNKSVMNNPMARNAMQMAQKGDSKGIEQMARNLCKEKGIDADKAFESFKSQLGMCY</sequence>
<dbReference type="Proteomes" id="UP000095495">
    <property type="component" value="Unassembled WGS sequence"/>
</dbReference>
<name>A0A173UEG1_9FIRM</name>
<gene>
    <name evidence="1" type="ORF">ERS852420_02900</name>
</gene>
<evidence type="ECO:0000313" key="1">
    <source>
        <dbReference type="EMBL" id="CUN13214.1"/>
    </source>
</evidence>
<protein>
    <submittedName>
        <fullName evidence="1">Uncharacterized protein</fullName>
    </submittedName>
</protein>
<reference evidence="1 2" key="1">
    <citation type="submission" date="2015-09" db="EMBL/GenBank/DDBJ databases">
        <authorList>
            <consortium name="Pathogen Informatics"/>
        </authorList>
    </citation>
    <scope>NUCLEOTIDE SEQUENCE [LARGE SCALE GENOMIC DNA]</scope>
    <source>
        <strain evidence="1 2">2789STDY5608863</strain>
    </source>
</reference>
<evidence type="ECO:0000313" key="2">
    <source>
        <dbReference type="Proteomes" id="UP000095495"/>
    </source>
</evidence>
<organism evidence="1 2">
    <name type="scientific">Roseburia faecis</name>
    <dbReference type="NCBI Taxonomy" id="301302"/>
    <lineage>
        <taxon>Bacteria</taxon>
        <taxon>Bacillati</taxon>
        <taxon>Bacillota</taxon>
        <taxon>Clostridia</taxon>
        <taxon>Lachnospirales</taxon>
        <taxon>Lachnospiraceae</taxon>
        <taxon>Roseburia</taxon>
    </lineage>
</organism>
<accession>A0A173UEG1</accession>